<dbReference type="EMBL" id="JARFVB010000011">
    <property type="protein sequence ID" value="MDF0717420.1"/>
    <property type="molecule type" value="Genomic_DNA"/>
</dbReference>
<dbReference type="RefSeq" id="WP_275616572.1">
    <property type="nucleotide sequence ID" value="NZ_JARFVB010000011.1"/>
</dbReference>
<feature type="transmembrane region" description="Helical" evidence="10">
    <location>
        <begin position="178"/>
        <end position="195"/>
    </location>
</feature>
<feature type="transmembrane region" description="Helical" evidence="10">
    <location>
        <begin position="367"/>
        <end position="385"/>
    </location>
</feature>
<keyword evidence="5" id="KW-0573">Peptidoglycan synthesis</keyword>
<evidence type="ECO:0000256" key="2">
    <source>
        <dbReference type="ARBA" id="ARBA00022475"/>
    </source>
</evidence>
<evidence type="ECO:0000256" key="8">
    <source>
        <dbReference type="ARBA" id="ARBA00060041"/>
    </source>
</evidence>
<protein>
    <submittedName>
        <fullName evidence="11">Lipid II flippase MurJ</fullName>
    </submittedName>
</protein>
<evidence type="ECO:0000256" key="5">
    <source>
        <dbReference type="ARBA" id="ARBA00022984"/>
    </source>
</evidence>
<feature type="transmembrane region" description="Helical" evidence="10">
    <location>
        <begin position="61"/>
        <end position="82"/>
    </location>
</feature>
<proteinExistence type="inferred from homology"/>
<feature type="transmembrane region" description="Helical" evidence="10">
    <location>
        <begin position="282"/>
        <end position="303"/>
    </location>
</feature>
<evidence type="ECO:0000256" key="7">
    <source>
        <dbReference type="ARBA" id="ARBA00023136"/>
    </source>
</evidence>
<dbReference type="PANTHER" id="PTHR43486:SF1">
    <property type="entry name" value="LIPID II FLIPPASE MURJ-RELATED"/>
    <property type="match status" value="1"/>
</dbReference>
<dbReference type="InterPro" id="IPR004268">
    <property type="entry name" value="MurJ"/>
</dbReference>
<feature type="transmembrane region" description="Helical" evidence="10">
    <location>
        <begin position="144"/>
        <end position="166"/>
    </location>
</feature>
<sequence>MDKVSFHTIKQRITNLSSKKVLRNLTLVSGATLFVSIIAFVKETFVAANYGLDQELDTFLIAMLIPGFINTVFLGSYKSVFIPNYINESHSGGDTRGFQTTSFIITLLTSLLFILLAILGTDTFLELLFPNKSATYYGMVKEQFYIIAPCIFLWGFNSLVGAILYVNNEYKFSSFSDIFAPICIIFGFLSFSSNLPKNFLAYGTLFGSILSCIYLVGIALKKNVISFGKVNFKNENIKLTFSQLPAKISSGFLASMVGVVDKFFAAQLVVGSIAALNYGVKIPVFLTNILMIAFANVLLPYFTKLVIKDREKAFEMLMVNLKRVFLLLVIISGIGILISEFVIELLFQRKEFTAENTAVVATIQQILLAYIPFKLVGMILVNFLISINKNSFMAYVSLVALILNIILDYILMQYYGVFGLAICTTIITIGKCITLYIYTLRIKNIPFSH</sequence>
<comment type="function">
    <text evidence="8">Involved in peptidoglycan biosynthesis. Transports lipid-linked peptidoglycan precursors from the inner to the outer leaflet of the cytoplasmic membrane.</text>
</comment>
<evidence type="ECO:0000256" key="1">
    <source>
        <dbReference type="ARBA" id="ARBA00004651"/>
    </source>
</evidence>
<keyword evidence="12" id="KW-1185">Reference proteome</keyword>
<feature type="transmembrane region" description="Helical" evidence="10">
    <location>
        <begin position="392"/>
        <end position="411"/>
    </location>
</feature>
<comment type="similarity">
    <text evidence="9">Belongs to the MurJ/MviN family.</text>
</comment>
<dbReference type="Pfam" id="PF03023">
    <property type="entry name" value="MurJ"/>
    <property type="match status" value="1"/>
</dbReference>
<dbReference type="Proteomes" id="UP001221366">
    <property type="component" value="Unassembled WGS sequence"/>
</dbReference>
<dbReference type="PANTHER" id="PTHR43486">
    <property type="entry name" value="LIPID II FLIPPASE MURJ-RELATED"/>
    <property type="match status" value="1"/>
</dbReference>
<feature type="transmembrane region" description="Helical" evidence="10">
    <location>
        <begin position="21"/>
        <end position="41"/>
    </location>
</feature>
<evidence type="ECO:0000313" key="11">
    <source>
        <dbReference type="EMBL" id="MDF0717420.1"/>
    </source>
</evidence>
<keyword evidence="4" id="KW-0133">Cell shape</keyword>
<accession>A0ABT5Y1V7</accession>
<reference evidence="11 12" key="1">
    <citation type="submission" date="2023-03" db="EMBL/GenBank/DDBJ databases">
        <title>Muricauda XX sp. nov. and Muricauda XXX sp. nov., two novel species isolated from Okinawa Trough.</title>
        <authorList>
            <person name="Cao W."/>
            <person name="Deng X."/>
        </authorList>
    </citation>
    <scope>NUCLEOTIDE SEQUENCE [LARGE SCALE GENOMIC DNA]</scope>
    <source>
        <strain evidence="11 12">334s03</strain>
    </source>
</reference>
<evidence type="ECO:0000256" key="10">
    <source>
        <dbReference type="SAM" id="Phobius"/>
    </source>
</evidence>
<comment type="subcellular location">
    <subcellularLocation>
        <location evidence="1">Cell membrane</location>
        <topology evidence="1">Multi-pass membrane protein</topology>
    </subcellularLocation>
</comment>
<name>A0ABT5Y1V7_9FLAO</name>
<evidence type="ECO:0000256" key="6">
    <source>
        <dbReference type="ARBA" id="ARBA00022989"/>
    </source>
</evidence>
<keyword evidence="2" id="KW-1003">Cell membrane</keyword>
<feature type="transmembrane region" description="Helical" evidence="10">
    <location>
        <begin position="324"/>
        <end position="347"/>
    </location>
</feature>
<feature type="transmembrane region" description="Helical" evidence="10">
    <location>
        <begin position="417"/>
        <end position="438"/>
    </location>
</feature>
<evidence type="ECO:0000256" key="3">
    <source>
        <dbReference type="ARBA" id="ARBA00022692"/>
    </source>
</evidence>
<organism evidence="11 12">
    <name type="scientific">Flagellimonas yonaguniensis</name>
    <dbReference type="NCBI Taxonomy" id="3031325"/>
    <lineage>
        <taxon>Bacteria</taxon>
        <taxon>Pseudomonadati</taxon>
        <taxon>Bacteroidota</taxon>
        <taxon>Flavobacteriia</taxon>
        <taxon>Flavobacteriales</taxon>
        <taxon>Flavobacteriaceae</taxon>
        <taxon>Flagellimonas</taxon>
    </lineage>
</organism>
<comment type="caution">
    <text evidence="11">The sequence shown here is derived from an EMBL/GenBank/DDBJ whole genome shotgun (WGS) entry which is preliminary data.</text>
</comment>
<feature type="transmembrane region" description="Helical" evidence="10">
    <location>
        <begin position="103"/>
        <end position="124"/>
    </location>
</feature>
<keyword evidence="6 10" id="KW-1133">Transmembrane helix</keyword>
<keyword evidence="7 10" id="KW-0472">Membrane</keyword>
<gene>
    <name evidence="11" type="ORF">PY092_14745</name>
</gene>
<evidence type="ECO:0000313" key="12">
    <source>
        <dbReference type="Proteomes" id="UP001221366"/>
    </source>
</evidence>
<evidence type="ECO:0000256" key="9">
    <source>
        <dbReference type="ARBA" id="ARBA00061532"/>
    </source>
</evidence>
<feature type="transmembrane region" description="Helical" evidence="10">
    <location>
        <begin position="201"/>
        <end position="220"/>
    </location>
</feature>
<feature type="transmembrane region" description="Helical" evidence="10">
    <location>
        <begin position="252"/>
        <end position="276"/>
    </location>
</feature>
<keyword evidence="3 10" id="KW-0812">Transmembrane</keyword>
<dbReference type="PRINTS" id="PR01806">
    <property type="entry name" value="VIRFACTRMVIN"/>
</dbReference>
<evidence type="ECO:0000256" key="4">
    <source>
        <dbReference type="ARBA" id="ARBA00022960"/>
    </source>
</evidence>